<comment type="caution">
    <text evidence="1">The sequence shown here is derived from an EMBL/GenBank/DDBJ whole genome shotgun (WGS) entry which is preliminary data.</text>
</comment>
<keyword evidence="2" id="KW-1185">Reference proteome</keyword>
<proteinExistence type="predicted"/>
<dbReference type="EMBL" id="JARKNE010000010">
    <property type="protein sequence ID" value="KAK5793155.1"/>
    <property type="molecule type" value="Genomic_DNA"/>
</dbReference>
<protein>
    <recommendedName>
        <fullName evidence="3">DUF4283 domain-containing protein</fullName>
    </recommendedName>
</protein>
<accession>A0ABR0NDU5</accession>
<reference evidence="1 2" key="1">
    <citation type="submission" date="2023-03" db="EMBL/GenBank/DDBJ databases">
        <title>WGS of Gossypium arboreum.</title>
        <authorList>
            <person name="Yu D."/>
        </authorList>
    </citation>
    <scope>NUCLEOTIDE SEQUENCE [LARGE SCALE GENOMIC DNA]</scope>
    <source>
        <tissue evidence="1">Leaf</tissue>
    </source>
</reference>
<name>A0ABR0NDU5_GOSAR</name>
<sequence length="160" mass="18133">MEEDLANLKLLDEEEEAFQEEAVLMDRSYQFCLVGQCLTDSVVHFSSLHNTMADLWHPIGGICITDLRDKKEVLGFIRGYVRELNLCKEKMEVFCDSLPNEVWRPPKLGFIKLNFDATFQSNSKTSSTIVLARDSEGKVVGAETYLFTDVVDAFVVEARA</sequence>
<dbReference type="Proteomes" id="UP001358586">
    <property type="component" value="Chromosome 10"/>
</dbReference>
<evidence type="ECO:0000313" key="1">
    <source>
        <dbReference type="EMBL" id="KAK5793155.1"/>
    </source>
</evidence>
<organism evidence="1 2">
    <name type="scientific">Gossypium arboreum</name>
    <name type="common">Tree cotton</name>
    <name type="synonym">Gossypium nanking</name>
    <dbReference type="NCBI Taxonomy" id="29729"/>
    <lineage>
        <taxon>Eukaryota</taxon>
        <taxon>Viridiplantae</taxon>
        <taxon>Streptophyta</taxon>
        <taxon>Embryophyta</taxon>
        <taxon>Tracheophyta</taxon>
        <taxon>Spermatophyta</taxon>
        <taxon>Magnoliopsida</taxon>
        <taxon>eudicotyledons</taxon>
        <taxon>Gunneridae</taxon>
        <taxon>Pentapetalae</taxon>
        <taxon>rosids</taxon>
        <taxon>malvids</taxon>
        <taxon>Malvales</taxon>
        <taxon>Malvaceae</taxon>
        <taxon>Malvoideae</taxon>
        <taxon>Gossypium</taxon>
    </lineage>
</organism>
<gene>
    <name evidence="1" type="ORF">PVK06_034292</name>
</gene>
<evidence type="ECO:0008006" key="3">
    <source>
        <dbReference type="Google" id="ProtNLM"/>
    </source>
</evidence>
<evidence type="ECO:0000313" key="2">
    <source>
        <dbReference type="Proteomes" id="UP001358586"/>
    </source>
</evidence>